<accession>A0A167K7X3</accession>
<protein>
    <submittedName>
        <fullName evidence="2">Uncharacterized protein</fullName>
    </submittedName>
</protein>
<dbReference type="AlphaFoldDB" id="A0A167K7X3"/>
<organism evidence="2 3">
    <name type="scientific">Calocera viscosa (strain TUFC12733)</name>
    <dbReference type="NCBI Taxonomy" id="1330018"/>
    <lineage>
        <taxon>Eukaryota</taxon>
        <taxon>Fungi</taxon>
        <taxon>Dikarya</taxon>
        <taxon>Basidiomycota</taxon>
        <taxon>Agaricomycotina</taxon>
        <taxon>Dacrymycetes</taxon>
        <taxon>Dacrymycetales</taxon>
        <taxon>Dacrymycetaceae</taxon>
        <taxon>Calocera</taxon>
    </lineage>
</organism>
<gene>
    <name evidence="2" type="ORF">CALVIDRAFT_600013</name>
</gene>
<evidence type="ECO:0000313" key="3">
    <source>
        <dbReference type="Proteomes" id="UP000076738"/>
    </source>
</evidence>
<feature type="region of interest" description="Disordered" evidence="1">
    <location>
        <begin position="1"/>
        <end position="34"/>
    </location>
</feature>
<dbReference type="Proteomes" id="UP000076738">
    <property type="component" value="Unassembled WGS sequence"/>
</dbReference>
<dbReference type="EMBL" id="KV417295">
    <property type="protein sequence ID" value="KZO94363.1"/>
    <property type="molecule type" value="Genomic_DNA"/>
</dbReference>
<proteinExistence type="predicted"/>
<sequence length="349" mass="38969">MPVRIRPRPPPSITRPLPSRQHATSASSSASPYHEKVSALPFRISPTEARQTFGNYALAELTPDISGIPGFMRDYREHVRRNGRRLSDLWFKTPKMRAMYVPTWFVSTDVSLSYPIRGPNEIPNILGTVDGTIPGHAHYPLSNVWLGEPYRASAQPSPFEPSMLTTPWGDAVTPIKYTVSPLKMLEIWGGSPVADLRNQLLGAKTIALGFGPLLKPVYVAEVSQVFRPQKTTVVLPAWIDRYHDITWMWARTLFLSMYVYGPREKDGLPSLASVTSEDTATYPHWAFSMKAKGGTSPSDQKFERAITELLGSRQNSVDWSSIGGVTDEMWEDRRIVSIKGTPGRPNDTS</sequence>
<evidence type="ECO:0000313" key="2">
    <source>
        <dbReference type="EMBL" id="KZO94363.1"/>
    </source>
</evidence>
<name>A0A167K7X3_CALVF</name>
<feature type="compositionally biased region" description="Polar residues" evidence="1">
    <location>
        <begin position="21"/>
        <end position="31"/>
    </location>
</feature>
<dbReference type="OrthoDB" id="2349883at2759"/>
<evidence type="ECO:0000256" key="1">
    <source>
        <dbReference type="SAM" id="MobiDB-lite"/>
    </source>
</evidence>
<keyword evidence="3" id="KW-1185">Reference proteome</keyword>
<reference evidence="2 3" key="1">
    <citation type="journal article" date="2016" name="Mol. Biol. Evol.">
        <title>Comparative Genomics of Early-Diverging Mushroom-Forming Fungi Provides Insights into the Origins of Lignocellulose Decay Capabilities.</title>
        <authorList>
            <person name="Nagy L.G."/>
            <person name="Riley R."/>
            <person name="Tritt A."/>
            <person name="Adam C."/>
            <person name="Daum C."/>
            <person name="Floudas D."/>
            <person name="Sun H."/>
            <person name="Yadav J.S."/>
            <person name="Pangilinan J."/>
            <person name="Larsson K.H."/>
            <person name="Matsuura K."/>
            <person name="Barry K."/>
            <person name="Labutti K."/>
            <person name="Kuo R."/>
            <person name="Ohm R.A."/>
            <person name="Bhattacharya S.S."/>
            <person name="Shirouzu T."/>
            <person name="Yoshinaga Y."/>
            <person name="Martin F.M."/>
            <person name="Grigoriev I.V."/>
            <person name="Hibbett D.S."/>
        </authorList>
    </citation>
    <scope>NUCLEOTIDE SEQUENCE [LARGE SCALE GENOMIC DNA]</scope>
    <source>
        <strain evidence="2 3">TUFC12733</strain>
    </source>
</reference>